<feature type="active site" description="Nucleophile" evidence="6">
    <location>
        <position position="383"/>
    </location>
</feature>
<feature type="binding site" evidence="6">
    <location>
        <begin position="250"/>
        <end position="256"/>
    </location>
    <ligand>
        <name>S-adenosyl-L-methionine</name>
        <dbReference type="ChEBI" id="CHEBI:59789"/>
    </ligand>
</feature>
<keyword evidence="10" id="KW-1185">Reference proteome</keyword>
<comment type="catalytic activity">
    <reaction evidence="5">
        <text>a cytidine in 25S rRNA + S-adenosyl-L-methionine = a 5-methylcytidine in 25S rRNA + S-adenosyl-L-homocysteine + H(+)</text>
        <dbReference type="Rhea" id="RHEA:47780"/>
        <dbReference type="Rhea" id="RHEA-COMP:11911"/>
        <dbReference type="Rhea" id="RHEA-COMP:11912"/>
        <dbReference type="ChEBI" id="CHEBI:15378"/>
        <dbReference type="ChEBI" id="CHEBI:57856"/>
        <dbReference type="ChEBI" id="CHEBI:59789"/>
        <dbReference type="ChEBI" id="CHEBI:74483"/>
        <dbReference type="ChEBI" id="CHEBI:82748"/>
    </reaction>
</comment>
<evidence type="ECO:0000259" key="8">
    <source>
        <dbReference type="PROSITE" id="PS51686"/>
    </source>
</evidence>
<dbReference type="InterPro" id="IPR049560">
    <property type="entry name" value="MeTrfase_RsmB-F_NOP2_cat"/>
</dbReference>
<dbReference type="Pfam" id="PF21148">
    <property type="entry name" value="NSUN5_fdxn-like"/>
    <property type="match status" value="1"/>
</dbReference>
<feature type="compositionally biased region" description="Low complexity" evidence="7">
    <location>
        <begin position="11"/>
        <end position="23"/>
    </location>
</feature>
<evidence type="ECO:0000313" key="10">
    <source>
        <dbReference type="Proteomes" id="UP001202328"/>
    </source>
</evidence>
<feature type="region of interest" description="Disordered" evidence="7">
    <location>
        <begin position="1"/>
        <end position="25"/>
    </location>
</feature>
<gene>
    <name evidence="9" type="ORF">MKW98_019007</name>
</gene>
<feature type="compositionally biased region" description="Pro residues" evidence="7">
    <location>
        <begin position="1"/>
        <end position="10"/>
    </location>
</feature>
<feature type="region of interest" description="Disordered" evidence="7">
    <location>
        <begin position="458"/>
        <end position="483"/>
    </location>
</feature>
<protein>
    <recommendedName>
        <fullName evidence="8">SAM-dependent MTase RsmB/NOP-type domain-containing protein</fullName>
    </recommendedName>
</protein>
<name>A0AAD4TJL0_9MAGN</name>
<dbReference type="InterPro" id="IPR001678">
    <property type="entry name" value="MeTrfase_RsmB-F_NOP2_dom"/>
</dbReference>
<dbReference type="SUPFAM" id="SSF53335">
    <property type="entry name" value="S-adenosyl-L-methionine-dependent methyltransferases"/>
    <property type="match status" value="1"/>
</dbReference>
<evidence type="ECO:0000256" key="2">
    <source>
        <dbReference type="ARBA" id="ARBA00022679"/>
    </source>
</evidence>
<dbReference type="GO" id="GO:0005730">
    <property type="term" value="C:nucleolus"/>
    <property type="evidence" value="ECO:0007669"/>
    <property type="project" value="TreeGrafter"/>
</dbReference>
<dbReference type="Pfam" id="PF21153">
    <property type="entry name" value="NSUN5_N"/>
    <property type="match status" value="1"/>
</dbReference>
<dbReference type="PANTHER" id="PTHR22807:SF4">
    <property type="entry name" value="28S RRNA (CYTOSINE-C(5))-METHYLTRANSFERASE"/>
    <property type="match status" value="1"/>
</dbReference>
<dbReference type="InterPro" id="IPR049561">
    <property type="entry name" value="NSUN5_7_fdxn-like"/>
</dbReference>
<sequence>MARPPPPQPKPAQKAAKGGTKKQTNLERSSYFARREAAKVLKSVLLGDANKRAVGSIKTLIYSPTIRNKQATFALVCQTLKHLPILKEVIEGANILNGKWKRQEELMYIIAYDILFGQATVVLAGDAENFLLLRKDALQSALAKLCVKKKVKRVEDLLLLYNPNPDVSKPRYVRVNTLKMDFESAFLELSKQHKVQKDDIVPDLLVLPPGTDLHDHPLVKNGSIFLQGKASSMVAVALGPQPGWEVLDACSAPGNKTVHLAALMRGKGKITACELNKDRVKRLEDTVKYSGASNVEVLHGNFLNISTDDPLYKKVRAILLDPSCSGSGTVVDRLDHLLPSYTAAQAADVADTPRVKNLAAFQSKALAHALSFPAVERVVYSTCSIYQTENEDVVKSVLPLADSLGFHLETALPKWTRRGLPVFEGSEHLLRTDPVVDMEGFFIALFVRKTAVSSSVVSQESEDHGHIQQTKEHNGQNQSLRKKPVKRKLLPTRFVRMAEMMSRSYLIRRVQELG</sequence>
<evidence type="ECO:0000256" key="6">
    <source>
        <dbReference type="PROSITE-ProRule" id="PRU01023"/>
    </source>
</evidence>
<keyword evidence="3 6" id="KW-0949">S-adenosyl-L-methionine</keyword>
<feature type="binding site" evidence="6">
    <location>
        <position position="274"/>
    </location>
    <ligand>
        <name>S-adenosyl-L-methionine</name>
        <dbReference type="ChEBI" id="CHEBI:59789"/>
    </ligand>
</feature>
<dbReference type="InterPro" id="IPR029063">
    <property type="entry name" value="SAM-dependent_MTases_sf"/>
</dbReference>
<dbReference type="Gene3D" id="3.30.70.1170">
    <property type="entry name" value="Sun protein, domain 3"/>
    <property type="match status" value="1"/>
</dbReference>
<organism evidence="9 10">
    <name type="scientific">Papaver atlanticum</name>
    <dbReference type="NCBI Taxonomy" id="357466"/>
    <lineage>
        <taxon>Eukaryota</taxon>
        <taxon>Viridiplantae</taxon>
        <taxon>Streptophyta</taxon>
        <taxon>Embryophyta</taxon>
        <taxon>Tracheophyta</taxon>
        <taxon>Spermatophyta</taxon>
        <taxon>Magnoliopsida</taxon>
        <taxon>Ranunculales</taxon>
        <taxon>Papaveraceae</taxon>
        <taxon>Papaveroideae</taxon>
        <taxon>Papaver</taxon>
    </lineage>
</organism>
<dbReference type="FunFam" id="3.30.70.1170:FF:000007">
    <property type="entry name" value="Putative 28S rRNA (Cytosine-C(5))-methyltransferase"/>
    <property type="match status" value="1"/>
</dbReference>
<feature type="compositionally biased region" description="Basic and acidic residues" evidence="7">
    <location>
        <begin position="461"/>
        <end position="474"/>
    </location>
</feature>
<dbReference type="InterPro" id="IPR023267">
    <property type="entry name" value="RCMT"/>
</dbReference>
<dbReference type="FunFam" id="3.40.50.150:FF:000164">
    <property type="entry name" value="Methyltransferase NSUN5, putative"/>
    <property type="match status" value="1"/>
</dbReference>
<comment type="similarity">
    <text evidence="6">Belongs to the class I-like SAM-binding methyltransferase superfamily. RsmB/NOP family.</text>
</comment>
<dbReference type="GO" id="GO:0003723">
    <property type="term" value="F:RNA binding"/>
    <property type="evidence" value="ECO:0007669"/>
    <property type="project" value="UniProtKB-UniRule"/>
</dbReference>
<dbReference type="PANTHER" id="PTHR22807">
    <property type="entry name" value="NOP2 YEAST -RELATED NOL1/NOP2/FMU SUN DOMAIN-CONTAINING"/>
    <property type="match status" value="1"/>
</dbReference>
<evidence type="ECO:0000313" key="9">
    <source>
        <dbReference type="EMBL" id="KAI3959417.1"/>
    </source>
</evidence>
<dbReference type="PROSITE" id="PS51686">
    <property type="entry name" value="SAM_MT_RSMB_NOP"/>
    <property type="match status" value="1"/>
</dbReference>
<evidence type="ECO:0000256" key="3">
    <source>
        <dbReference type="ARBA" id="ARBA00022691"/>
    </source>
</evidence>
<dbReference type="Proteomes" id="UP001202328">
    <property type="component" value="Unassembled WGS sequence"/>
</dbReference>
<dbReference type="Pfam" id="PF01189">
    <property type="entry name" value="Methyltr_RsmB-F"/>
    <property type="match status" value="1"/>
</dbReference>
<dbReference type="InterPro" id="IPR048889">
    <property type="entry name" value="NSUN5_RCM1_N"/>
</dbReference>
<comment type="caution">
    <text evidence="9">The sequence shown here is derived from an EMBL/GenBank/DDBJ whole genome shotgun (WGS) entry which is preliminary data.</text>
</comment>
<keyword evidence="2 6" id="KW-0808">Transferase</keyword>
<evidence type="ECO:0000256" key="4">
    <source>
        <dbReference type="ARBA" id="ARBA00022884"/>
    </source>
</evidence>
<dbReference type="CDD" id="cd02440">
    <property type="entry name" value="AdoMet_MTases"/>
    <property type="match status" value="1"/>
</dbReference>
<evidence type="ECO:0000256" key="7">
    <source>
        <dbReference type="SAM" id="MobiDB-lite"/>
    </source>
</evidence>
<dbReference type="Gene3D" id="3.40.50.150">
    <property type="entry name" value="Vaccinia Virus protein VP39"/>
    <property type="match status" value="1"/>
</dbReference>
<dbReference type="GO" id="GO:0070475">
    <property type="term" value="P:rRNA base methylation"/>
    <property type="evidence" value="ECO:0007669"/>
    <property type="project" value="TreeGrafter"/>
</dbReference>
<dbReference type="GO" id="GO:0008173">
    <property type="term" value="F:RNA methyltransferase activity"/>
    <property type="evidence" value="ECO:0007669"/>
    <property type="project" value="InterPro"/>
</dbReference>
<feature type="binding site" evidence="6">
    <location>
        <position position="321"/>
    </location>
    <ligand>
        <name>S-adenosyl-L-methionine</name>
        <dbReference type="ChEBI" id="CHEBI:59789"/>
    </ligand>
</feature>
<reference evidence="9" key="1">
    <citation type="submission" date="2022-04" db="EMBL/GenBank/DDBJ databases">
        <title>A functionally conserved STORR gene fusion in Papaver species that diverged 16.8 million years ago.</title>
        <authorList>
            <person name="Catania T."/>
        </authorList>
    </citation>
    <scope>NUCLEOTIDE SEQUENCE</scope>
    <source>
        <strain evidence="9">S-188037</strain>
    </source>
</reference>
<keyword evidence="4 6" id="KW-0694">RNA-binding</keyword>
<comment type="caution">
    <text evidence="6">Lacks conserved residue(s) required for the propagation of feature annotation.</text>
</comment>
<accession>A0AAD4TJL0</accession>
<dbReference type="PRINTS" id="PR02008">
    <property type="entry name" value="RCMTFAMILY"/>
</dbReference>
<feature type="domain" description="SAM-dependent MTase RsmB/NOP-type" evidence="8">
    <location>
        <begin position="161"/>
        <end position="449"/>
    </location>
</feature>
<dbReference type="EMBL" id="JAJJMB010001069">
    <property type="protein sequence ID" value="KAI3959417.1"/>
    <property type="molecule type" value="Genomic_DNA"/>
</dbReference>
<evidence type="ECO:0000256" key="5">
    <source>
        <dbReference type="ARBA" id="ARBA00053002"/>
    </source>
</evidence>
<evidence type="ECO:0000256" key="1">
    <source>
        <dbReference type="ARBA" id="ARBA00022603"/>
    </source>
</evidence>
<keyword evidence="1 6" id="KW-0489">Methyltransferase</keyword>
<dbReference type="AlphaFoldDB" id="A0AAD4TJL0"/>
<proteinExistence type="inferred from homology"/>